<dbReference type="Gene3D" id="1.25.40.10">
    <property type="entry name" value="Tetratricopeptide repeat domain"/>
    <property type="match status" value="1"/>
</dbReference>
<accession>A0AA37WFW7</accession>
<evidence type="ECO:0000256" key="2">
    <source>
        <dbReference type="ARBA" id="ARBA00022803"/>
    </source>
</evidence>
<dbReference type="Pfam" id="PF13181">
    <property type="entry name" value="TPR_8"/>
    <property type="match status" value="1"/>
</dbReference>
<dbReference type="AlphaFoldDB" id="A0AA37WFW7"/>
<dbReference type="Proteomes" id="UP001156666">
    <property type="component" value="Unassembled WGS sequence"/>
</dbReference>
<gene>
    <name evidence="3" type="ORF">GCM10007940_37680</name>
</gene>
<proteinExistence type="predicted"/>
<dbReference type="InterPro" id="IPR019734">
    <property type="entry name" value="TPR_rpt"/>
</dbReference>
<dbReference type="EMBL" id="BSOH01000027">
    <property type="protein sequence ID" value="GLR19152.1"/>
    <property type="molecule type" value="Genomic_DNA"/>
</dbReference>
<dbReference type="InterPro" id="IPR011990">
    <property type="entry name" value="TPR-like_helical_dom_sf"/>
</dbReference>
<evidence type="ECO:0008006" key="5">
    <source>
        <dbReference type="Google" id="ProtNLM"/>
    </source>
</evidence>
<dbReference type="InterPro" id="IPR050498">
    <property type="entry name" value="Ycf3"/>
</dbReference>
<dbReference type="SUPFAM" id="SSF48452">
    <property type="entry name" value="TPR-like"/>
    <property type="match status" value="2"/>
</dbReference>
<keyword evidence="4" id="KW-1185">Reference proteome</keyword>
<organism evidence="3 4">
    <name type="scientific">Portibacter lacus</name>
    <dbReference type="NCBI Taxonomy" id="1099794"/>
    <lineage>
        <taxon>Bacteria</taxon>
        <taxon>Pseudomonadati</taxon>
        <taxon>Bacteroidota</taxon>
        <taxon>Saprospiria</taxon>
        <taxon>Saprospirales</taxon>
        <taxon>Haliscomenobacteraceae</taxon>
        <taxon>Portibacter</taxon>
    </lineage>
</organism>
<dbReference type="SMART" id="SM00028">
    <property type="entry name" value="TPR"/>
    <property type="match status" value="3"/>
</dbReference>
<comment type="caution">
    <text evidence="3">The sequence shown here is derived from an EMBL/GenBank/DDBJ whole genome shotgun (WGS) entry which is preliminary data.</text>
</comment>
<evidence type="ECO:0000256" key="1">
    <source>
        <dbReference type="ARBA" id="ARBA00022737"/>
    </source>
</evidence>
<reference evidence="3" key="1">
    <citation type="journal article" date="2014" name="Int. J. Syst. Evol. Microbiol.">
        <title>Complete genome sequence of Corynebacterium casei LMG S-19264T (=DSM 44701T), isolated from a smear-ripened cheese.</title>
        <authorList>
            <consortium name="US DOE Joint Genome Institute (JGI-PGF)"/>
            <person name="Walter F."/>
            <person name="Albersmeier A."/>
            <person name="Kalinowski J."/>
            <person name="Ruckert C."/>
        </authorList>
    </citation>
    <scope>NUCLEOTIDE SEQUENCE</scope>
    <source>
        <strain evidence="3">NBRC 108769</strain>
    </source>
</reference>
<keyword evidence="2" id="KW-0802">TPR repeat</keyword>
<protein>
    <recommendedName>
        <fullName evidence="5">Tetratricopeptide repeat protein</fullName>
    </recommendedName>
</protein>
<dbReference type="PANTHER" id="PTHR44858:SF1">
    <property type="entry name" value="UDP-N-ACETYLGLUCOSAMINE--PEPTIDE N-ACETYLGLUCOSAMINYLTRANSFERASE SPINDLY-RELATED"/>
    <property type="match status" value="1"/>
</dbReference>
<dbReference type="PANTHER" id="PTHR44858">
    <property type="entry name" value="TETRATRICOPEPTIDE REPEAT PROTEIN 6"/>
    <property type="match status" value="1"/>
</dbReference>
<keyword evidence="1" id="KW-0677">Repeat</keyword>
<name>A0AA37WFW7_9BACT</name>
<evidence type="ECO:0000313" key="3">
    <source>
        <dbReference type="EMBL" id="GLR19152.1"/>
    </source>
</evidence>
<sequence>MYTSEERDSMEVRIAKEVNRLFEGSLLRQEKLDTLIALNDEKEEYFRKKSFKFSRTGRFAQGFPLIDKAVQLDPLSALYFTSWQMLFFYRDYERALEDLHYYDDISQGVNYVWGENVNYLKGLAYKQLGMYDQAVSEFDTCIEHEKSGTSEYVYVYRGIANLRHECLDDAIIDFEKAINKYSNCTMAYVYMGEAYLNTGQAEEAMKQLTIAEDLLCKGVKKTHPYFEVFDEVQLVQVYDLMKRAQLKMELL</sequence>
<evidence type="ECO:0000313" key="4">
    <source>
        <dbReference type="Proteomes" id="UP001156666"/>
    </source>
</evidence>
<reference evidence="3" key="2">
    <citation type="submission" date="2023-01" db="EMBL/GenBank/DDBJ databases">
        <title>Draft genome sequence of Portibacter lacus strain NBRC 108769.</title>
        <authorList>
            <person name="Sun Q."/>
            <person name="Mori K."/>
        </authorList>
    </citation>
    <scope>NUCLEOTIDE SEQUENCE</scope>
    <source>
        <strain evidence="3">NBRC 108769</strain>
    </source>
</reference>